<keyword evidence="2" id="KW-1185">Reference proteome</keyword>
<reference evidence="1" key="1">
    <citation type="submission" date="2021-03" db="EMBL/GenBank/DDBJ databases">
        <authorList>
            <person name="Tran Van P."/>
        </authorList>
    </citation>
    <scope>NUCLEOTIDE SEQUENCE</scope>
</reference>
<organism evidence="1 2">
    <name type="scientific">Timema podura</name>
    <name type="common">Walking stick</name>
    <dbReference type="NCBI Taxonomy" id="61482"/>
    <lineage>
        <taxon>Eukaryota</taxon>
        <taxon>Metazoa</taxon>
        <taxon>Ecdysozoa</taxon>
        <taxon>Arthropoda</taxon>
        <taxon>Hexapoda</taxon>
        <taxon>Insecta</taxon>
        <taxon>Pterygota</taxon>
        <taxon>Neoptera</taxon>
        <taxon>Polyneoptera</taxon>
        <taxon>Phasmatodea</taxon>
        <taxon>Timematodea</taxon>
        <taxon>Timematoidea</taxon>
        <taxon>Timematidae</taxon>
        <taxon>Timema</taxon>
    </lineage>
</organism>
<protein>
    <submittedName>
        <fullName evidence="1">Uncharacterized protein</fullName>
    </submittedName>
</protein>
<sequence length="100" mass="10737">MTAGVGGGSIPSGLTSCFRERTEVRLVATLRPLTTWTVSSLGLPGAGTVEQRLRSLSLSISTKANHLPQVWTRCRNEVTLQVQRGVNFAVNEVFKLGATP</sequence>
<proteinExistence type="predicted"/>
<evidence type="ECO:0000313" key="1">
    <source>
        <dbReference type="EMBL" id="CAG2058543.1"/>
    </source>
</evidence>
<accession>A0ABN7NV60</accession>
<dbReference type="Proteomes" id="UP001153148">
    <property type="component" value="Unassembled WGS sequence"/>
</dbReference>
<evidence type="ECO:0000313" key="2">
    <source>
        <dbReference type="Proteomes" id="UP001153148"/>
    </source>
</evidence>
<dbReference type="EMBL" id="CAJPIN010007524">
    <property type="protein sequence ID" value="CAG2058543.1"/>
    <property type="molecule type" value="Genomic_DNA"/>
</dbReference>
<comment type="caution">
    <text evidence="1">The sequence shown here is derived from an EMBL/GenBank/DDBJ whole genome shotgun (WGS) entry which is preliminary data.</text>
</comment>
<name>A0ABN7NV60_TIMPD</name>
<gene>
    <name evidence="1" type="ORF">TPAB3V08_LOCUS5512</name>
</gene>